<dbReference type="GO" id="GO:0140096">
    <property type="term" value="F:catalytic activity, acting on a protein"/>
    <property type="evidence" value="ECO:0007669"/>
    <property type="project" value="UniProtKB-ARBA"/>
</dbReference>
<dbReference type="PANTHER" id="PTHR12480:SF6">
    <property type="entry name" value="2-OXOGLUTARATE AND IRON-DEPENDENT OXYGENASE JMJD4"/>
    <property type="match status" value="1"/>
</dbReference>
<evidence type="ECO:0000256" key="2">
    <source>
        <dbReference type="ARBA" id="ARBA00022723"/>
    </source>
</evidence>
<protein>
    <recommendedName>
        <fullName evidence="7">2-oxoglutarate and iron-dependent oxygenase JMJD4</fullName>
    </recommendedName>
    <alternativeName>
        <fullName evidence="8">JmjC domain-containing protein 4</fullName>
    </alternativeName>
    <alternativeName>
        <fullName evidence="10">Jumonji domain-containing protein 4</fullName>
    </alternativeName>
    <alternativeName>
        <fullName evidence="9">Lysyl-hydroxylase JMJD4</fullName>
    </alternativeName>
</protein>
<dbReference type="STRING" id="307972.A0A2G8JXC4"/>
<evidence type="ECO:0000256" key="8">
    <source>
        <dbReference type="ARBA" id="ARBA00078704"/>
    </source>
</evidence>
<dbReference type="GO" id="GO:0005737">
    <property type="term" value="C:cytoplasm"/>
    <property type="evidence" value="ECO:0007669"/>
    <property type="project" value="TreeGrafter"/>
</dbReference>
<dbReference type="GO" id="GO:0043565">
    <property type="term" value="F:sequence-specific DNA binding"/>
    <property type="evidence" value="ECO:0007669"/>
    <property type="project" value="TreeGrafter"/>
</dbReference>
<keyword evidence="4" id="KW-0408">Iron</keyword>
<keyword evidence="13" id="KW-1185">Reference proteome</keyword>
<dbReference type="FunFam" id="2.60.120.650:FF:000030">
    <property type="entry name" value="JmjC domain-containing protein 4"/>
    <property type="match status" value="1"/>
</dbReference>
<feature type="domain" description="JmjC" evidence="11">
    <location>
        <begin position="149"/>
        <end position="304"/>
    </location>
</feature>
<keyword evidence="3" id="KW-0560">Oxidoreductase</keyword>
<dbReference type="Proteomes" id="UP000230750">
    <property type="component" value="Unassembled WGS sequence"/>
</dbReference>
<dbReference type="PROSITE" id="PS51184">
    <property type="entry name" value="JMJC"/>
    <property type="match status" value="1"/>
</dbReference>
<dbReference type="GO" id="GO:0045905">
    <property type="term" value="P:positive regulation of translational termination"/>
    <property type="evidence" value="ECO:0007669"/>
    <property type="project" value="TreeGrafter"/>
</dbReference>
<dbReference type="SUPFAM" id="SSF51197">
    <property type="entry name" value="Clavaminate synthase-like"/>
    <property type="match status" value="1"/>
</dbReference>
<comment type="catalytic activity">
    <reaction evidence="6">
        <text>L-lysyl-[protein] + 2-oxoglutarate + O2 = 4-hydroxy-L-lysyl-[protein] + succinate + CO2</text>
        <dbReference type="Rhea" id="RHEA:57156"/>
        <dbReference type="Rhea" id="RHEA-COMP:9752"/>
        <dbReference type="Rhea" id="RHEA-COMP:15084"/>
        <dbReference type="ChEBI" id="CHEBI:15379"/>
        <dbReference type="ChEBI" id="CHEBI:16526"/>
        <dbReference type="ChEBI" id="CHEBI:16810"/>
        <dbReference type="ChEBI" id="CHEBI:29969"/>
        <dbReference type="ChEBI" id="CHEBI:30031"/>
        <dbReference type="ChEBI" id="CHEBI:141495"/>
    </reaction>
</comment>
<comment type="cofactor">
    <cofactor evidence="1">
        <name>Fe(2+)</name>
        <dbReference type="ChEBI" id="CHEBI:29033"/>
    </cofactor>
</comment>
<name>A0A2G8JXC4_STIJA</name>
<dbReference type="InterPro" id="IPR050910">
    <property type="entry name" value="JMJD6_ArgDemeth/LysHydrox"/>
</dbReference>
<accession>A0A2G8JXC4</accession>
<evidence type="ECO:0000313" key="12">
    <source>
        <dbReference type="EMBL" id="PIK40416.1"/>
    </source>
</evidence>
<evidence type="ECO:0000256" key="7">
    <source>
        <dbReference type="ARBA" id="ARBA00067203"/>
    </source>
</evidence>
<dbReference type="PANTHER" id="PTHR12480">
    <property type="entry name" value="ARGININE DEMETHYLASE AND LYSYL-HYDROXYLASE JMJD"/>
    <property type="match status" value="1"/>
</dbReference>
<dbReference type="OrthoDB" id="203487at2759"/>
<evidence type="ECO:0000313" key="13">
    <source>
        <dbReference type="Proteomes" id="UP000230750"/>
    </source>
</evidence>
<reference evidence="12 13" key="1">
    <citation type="journal article" date="2017" name="PLoS Biol.">
        <title>The sea cucumber genome provides insights into morphological evolution and visceral regeneration.</title>
        <authorList>
            <person name="Zhang X."/>
            <person name="Sun L."/>
            <person name="Yuan J."/>
            <person name="Sun Y."/>
            <person name="Gao Y."/>
            <person name="Zhang L."/>
            <person name="Li S."/>
            <person name="Dai H."/>
            <person name="Hamel J.F."/>
            <person name="Liu C."/>
            <person name="Yu Y."/>
            <person name="Liu S."/>
            <person name="Lin W."/>
            <person name="Guo K."/>
            <person name="Jin S."/>
            <person name="Xu P."/>
            <person name="Storey K.B."/>
            <person name="Huan P."/>
            <person name="Zhang T."/>
            <person name="Zhou Y."/>
            <person name="Zhang J."/>
            <person name="Lin C."/>
            <person name="Li X."/>
            <person name="Xing L."/>
            <person name="Huo D."/>
            <person name="Sun M."/>
            <person name="Wang L."/>
            <person name="Mercier A."/>
            <person name="Li F."/>
            <person name="Yang H."/>
            <person name="Xiang J."/>
        </authorList>
    </citation>
    <scope>NUCLEOTIDE SEQUENCE [LARGE SCALE GENOMIC DNA]</scope>
    <source>
        <strain evidence="12">Shaxun</strain>
        <tissue evidence="12">Muscle</tissue>
    </source>
</reference>
<organism evidence="12 13">
    <name type="scientific">Stichopus japonicus</name>
    <name type="common">Sea cucumber</name>
    <dbReference type="NCBI Taxonomy" id="307972"/>
    <lineage>
        <taxon>Eukaryota</taxon>
        <taxon>Metazoa</taxon>
        <taxon>Echinodermata</taxon>
        <taxon>Eleutherozoa</taxon>
        <taxon>Echinozoa</taxon>
        <taxon>Holothuroidea</taxon>
        <taxon>Aspidochirotacea</taxon>
        <taxon>Aspidochirotida</taxon>
        <taxon>Stichopodidae</taxon>
        <taxon>Apostichopus</taxon>
    </lineage>
</organism>
<gene>
    <name evidence="12" type="ORF">BSL78_22738</name>
</gene>
<keyword evidence="2" id="KW-0479">Metal-binding</keyword>
<evidence type="ECO:0000256" key="4">
    <source>
        <dbReference type="ARBA" id="ARBA00023004"/>
    </source>
</evidence>
<dbReference type="GO" id="GO:0016706">
    <property type="term" value="F:2-oxoglutarate-dependent dioxygenase activity"/>
    <property type="evidence" value="ECO:0007669"/>
    <property type="project" value="UniProtKB-ARBA"/>
</dbReference>
<evidence type="ECO:0000259" key="11">
    <source>
        <dbReference type="PROSITE" id="PS51184"/>
    </source>
</evidence>
<evidence type="ECO:0000256" key="6">
    <source>
        <dbReference type="ARBA" id="ARBA00047762"/>
    </source>
</evidence>
<evidence type="ECO:0000256" key="10">
    <source>
        <dbReference type="ARBA" id="ARBA00082904"/>
    </source>
</evidence>
<evidence type="ECO:0000256" key="9">
    <source>
        <dbReference type="ARBA" id="ARBA00080747"/>
    </source>
</evidence>
<dbReference type="InterPro" id="IPR003347">
    <property type="entry name" value="JmjC_dom"/>
</dbReference>
<dbReference type="SMART" id="SM00558">
    <property type="entry name" value="JmjC"/>
    <property type="match status" value="1"/>
</dbReference>
<dbReference type="Pfam" id="PF02373">
    <property type="entry name" value="JmjC"/>
    <property type="match status" value="1"/>
</dbReference>
<proteinExistence type="inferred from homology"/>
<comment type="caution">
    <text evidence="12">The sequence shown here is derived from an EMBL/GenBank/DDBJ whole genome shotgun (WGS) entry which is preliminary data.</text>
</comment>
<sequence>MNSASPLAVLTKEIALSSENSSSTEKFPTDGTAYERIDRISRPISYEDFFEKYLLQNKPCIFGSFFTDNWPSRKDWVEDDGCHPDFEFLKSHFGDVTVPVANCEKVQYDAQPKEDMTLRDYLDYWQKHIKQNYESEKGCLYMKDMHFTRDCSFYNAYTTLVYFSSDWLNEFWDARADCDRDDYRFVYMGPKGSWTPFHADVFRSFSWSANVCGKKRWILVPAGQEKHLQDHLGNLPYDVTSCGKTDNRKSYTPMEVVQSVGEVIFVPSGWHHQVFNMEDTISINHNWFNGTSISRSFVFLQSELNKVQKSIDDCRDMDGWEKQCQLILKASSGMDYQEFFQLLVSVSRRRFQVIRDGLDEVINLSNSAACVQCQADTGVHRVHESVSCDLSGDKTSCEDADKRFTCTAGNHQSNPDVEWNAFVETHNDEDKNTHEHISHDILSAKLLCDDTELKSRIKCFGETDVRHLGQSLTFWHAVYDLRQVKRVLEDFIKDPNINMLEFKYHDLEPINLIDKITKMISKLISINLPELV</sequence>
<dbReference type="EMBL" id="MRZV01001126">
    <property type="protein sequence ID" value="PIK40416.1"/>
    <property type="molecule type" value="Genomic_DNA"/>
</dbReference>
<dbReference type="AlphaFoldDB" id="A0A2G8JXC4"/>
<dbReference type="GO" id="GO:0005634">
    <property type="term" value="C:nucleus"/>
    <property type="evidence" value="ECO:0007669"/>
    <property type="project" value="TreeGrafter"/>
</dbReference>
<dbReference type="Gene3D" id="2.60.120.650">
    <property type="entry name" value="Cupin"/>
    <property type="match status" value="1"/>
</dbReference>
<evidence type="ECO:0000256" key="3">
    <source>
        <dbReference type="ARBA" id="ARBA00023002"/>
    </source>
</evidence>
<evidence type="ECO:0000256" key="1">
    <source>
        <dbReference type="ARBA" id="ARBA00001954"/>
    </source>
</evidence>
<dbReference type="GO" id="GO:0046872">
    <property type="term" value="F:metal ion binding"/>
    <property type="evidence" value="ECO:0007669"/>
    <property type="project" value="UniProtKB-KW"/>
</dbReference>
<evidence type="ECO:0000256" key="5">
    <source>
        <dbReference type="ARBA" id="ARBA00038068"/>
    </source>
</evidence>
<comment type="similarity">
    <text evidence="5">Belongs to the JMJD6 family.</text>
</comment>